<gene>
    <name evidence="1" type="ORF">FCI23_53845</name>
</gene>
<dbReference type="EMBL" id="SUMC01000227">
    <property type="protein sequence ID" value="TJZ94390.1"/>
    <property type="molecule type" value="Genomic_DNA"/>
</dbReference>
<dbReference type="RefSeq" id="WP_136731507.1">
    <property type="nucleotide sequence ID" value="NZ_SUMC01000227.1"/>
</dbReference>
<proteinExistence type="predicted"/>
<name>A0A4U0RI49_9ACTN</name>
<organism evidence="1 2">
    <name type="scientific">Actinacidiphila oryziradicis</name>
    <dbReference type="NCBI Taxonomy" id="2571141"/>
    <lineage>
        <taxon>Bacteria</taxon>
        <taxon>Bacillati</taxon>
        <taxon>Actinomycetota</taxon>
        <taxon>Actinomycetes</taxon>
        <taxon>Kitasatosporales</taxon>
        <taxon>Streptomycetaceae</taxon>
        <taxon>Actinacidiphila</taxon>
    </lineage>
</organism>
<keyword evidence="2" id="KW-1185">Reference proteome</keyword>
<sequence length="61" mass="6616">MSERQLGLLRGEGRRPDADRIEAEFLAAGECGGRRLQRVAVRVGGVELRAAVDDALDQVPL</sequence>
<dbReference type="Proteomes" id="UP000305778">
    <property type="component" value="Unassembled WGS sequence"/>
</dbReference>
<evidence type="ECO:0000313" key="2">
    <source>
        <dbReference type="Proteomes" id="UP000305778"/>
    </source>
</evidence>
<evidence type="ECO:0000313" key="1">
    <source>
        <dbReference type="EMBL" id="TJZ94390.1"/>
    </source>
</evidence>
<accession>A0A4U0RI49</accession>
<comment type="caution">
    <text evidence="1">The sequence shown here is derived from an EMBL/GenBank/DDBJ whole genome shotgun (WGS) entry which is preliminary data.</text>
</comment>
<dbReference type="AlphaFoldDB" id="A0A4U0RI49"/>
<protein>
    <submittedName>
        <fullName evidence="1">Uncharacterized protein</fullName>
    </submittedName>
</protein>
<reference evidence="1 2" key="1">
    <citation type="submission" date="2019-04" db="EMBL/GenBank/DDBJ databases">
        <title>Streptomyces oryziradicis sp. nov., a novel actinomycete isolated from rhizosphere soil of rice (Oryza sativa L.).</title>
        <authorList>
            <person name="Li C."/>
        </authorList>
    </citation>
    <scope>NUCLEOTIDE SEQUENCE [LARGE SCALE GENOMIC DNA]</scope>
    <source>
        <strain evidence="1 2">NEAU-C40</strain>
    </source>
</reference>